<organism evidence="2 3">
    <name type="scientific">Stylosanthes scabra</name>
    <dbReference type="NCBI Taxonomy" id="79078"/>
    <lineage>
        <taxon>Eukaryota</taxon>
        <taxon>Viridiplantae</taxon>
        <taxon>Streptophyta</taxon>
        <taxon>Embryophyta</taxon>
        <taxon>Tracheophyta</taxon>
        <taxon>Spermatophyta</taxon>
        <taxon>Magnoliopsida</taxon>
        <taxon>eudicotyledons</taxon>
        <taxon>Gunneridae</taxon>
        <taxon>Pentapetalae</taxon>
        <taxon>rosids</taxon>
        <taxon>fabids</taxon>
        <taxon>Fabales</taxon>
        <taxon>Fabaceae</taxon>
        <taxon>Papilionoideae</taxon>
        <taxon>50 kb inversion clade</taxon>
        <taxon>dalbergioids sensu lato</taxon>
        <taxon>Dalbergieae</taxon>
        <taxon>Pterocarpus clade</taxon>
        <taxon>Stylosanthes</taxon>
    </lineage>
</organism>
<reference evidence="2 3" key="1">
    <citation type="journal article" date="2023" name="Plants (Basel)">
        <title>Bridging the Gap: Combining Genomics and Transcriptomics Approaches to Understand Stylosanthes scabra, an Orphan Legume from the Brazilian Caatinga.</title>
        <authorList>
            <person name="Ferreira-Neto J.R.C."/>
            <person name="da Silva M.D."/>
            <person name="Binneck E."/>
            <person name="de Melo N.F."/>
            <person name="da Silva R.H."/>
            <person name="de Melo A.L.T.M."/>
            <person name="Pandolfi V."/>
            <person name="Bustamante F.O."/>
            <person name="Brasileiro-Vidal A.C."/>
            <person name="Benko-Iseppon A.M."/>
        </authorList>
    </citation>
    <scope>NUCLEOTIDE SEQUENCE [LARGE SCALE GENOMIC DNA]</scope>
    <source>
        <tissue evidence="2">Leaves</tissue>
    </source>
</reference>
<accession>A0ABU6SL58</accession>
<dbReference type="Proteomes" id="UP001341840">
    <property type="component" value="Unassembled WGS sequence"/>
</dbReference>
<comment type="caution">
    <text evidence="2">The sequence shown here is derived from an EMBL/GenBank/DDBJ whole genome shotgun (WGS) entry which is preliminary data.</text>
</comment>
<evidence type="ECO:0000313" key="2">
    <source>
        <dbReference type="EMBL" id="MED6137025.1"/>
    </source>
</evidence>
<feature type="compositionally biased region" description="Basic and acidic residues" evidence="1">
    <location>
        <begin position="25"/>
        <end position="37"/>
    </location>
</feature>
<feature type="region of interest" description="Disordered" evidence="1">
    <location>
        <begin position="25"/>
        <end position="106"/>
    </location>
</feature>
<protein>
    <submittedName>
        <fullName evidence="2">Uncharacterized protein</fullName>
    </submittedName>
</protein>
<evidence type="ECO:0000256" key="1">
    <source>
        <dbReference type="SAM" id="MobiDB-lite"/>
    </source>
</evidence>
<name>A0ABU6SL58_9FABA</name>
<feature type="compositionally biased region" description="Basic and acidic residues" evidence="1">
    <location>
        <begin position="61"/>
        <end position="77"/>
    </location>
</feature>
<proteinExistence type="predicted"/>
<evidence type="ECO:0000313" key="3">
    <source>
        <dbReference type="Proteomes" id="UP001341840"/>
    </source>
</evidence>
<dbReference type="EMBL" id="JASCZI010060966">
    <property type="protein sequence ID" value="MED6137025.1"/>
    <property type="molecule type" value="Genomic_DNA"/>
</dbReference>
<feature type="compositionally biased region" description="Acidic residues" evidence="1">
    <location>
        <begin position="45"/>
        <end position="55"/>
    </location>
</feature>
<keyword evidence="3" id="KW-1185">Reference proteome</keyword>
<sequence length="276" mass="31790">MQGKEAAQIGMIEALIRELLQKMREEEGLEKKREGERVKRKMPSETEELYEEDDAILTQEGMHECLEEVEDENKYQEAEDVDQEVEDKDKEQKGVESVQFASSEATPPNLPSELHFKWVNPYYMNCLGRQRYGLIETNGQLKALCGVLNKKKMESMELNESEFKACSGLLHKLHNNRAKTGWVNRVWDLGKSFMDHHFWEVTHCMGALRSLNPQGIQISNIGGNSMMSSSTSLHNKIFQMSNLKDNKQKCWVGDNPPCCAYLHEIKIRILDYSLNS</sequence>
<gene>
    <name evidence="2" type="ORF">PIB30_061181</name>
</gene>